<feature type="transmembrane region" description="Helical" evidence="1">
    <location>
        <begin position="137"/>
        <end position="163"/>
    </location>
</feature>
<dbReference type="RefSeq" id="WP_186988106.1">
    <property type="nucleotide sequence ID" value="NZ_CP052909.1"/>
</dbReference>
<keyword evidence="1" id="KW-0472">Membrane</keyword>
<dbReference type="GO" id="GO:0009190">
    <property type="term" value="P:cyclic nucleotide biosynthetic process"/>
    <property type="evidence" value="ECO:0007669"/>
    <property type="project" value="InterPro"/>
</dbReference>
<proteinExistence type="predicted"/>
<dbReference type="GO" id="GO:0035556">
    <property type="term" value="P:intracellular signal transduction"/>
    <property type="evidence" value="ECO:0007669"/>
    <property type="project" value="InterPro"/>
</dbReference>
<feature type="domain" description="Guanylate cyclase" evidence="2">
    <location>
        <begin position="189"/>
        <end position="318"/>
    </location>
</feature>
<name>A0A7G8PVT4_9FLAO</name>
<sequence>MKKPRFRRYTNRQLWFYARRAFWVLFSYVLIANALFFYEYFTLVSNGVLSSTFDFKQAFTANLIVGVSAGLIGGLITVNLMEKWLRVYPFGRALLFITITYIAAALMVSTIGALYYYSEKLGMPFYSDPVLFDVYQFFGTWLFLKNFIVWLFVVVVTLIIFMVNDKYGPGVFPDYLMGRYFMPKHERRIFMFADIKNATGIAETLGEEKYFNFLKDFFRDIAPAIVQTRGEVYQYVGDEIVVSWKMKHGLKNGNAVQCYYSMKKIIKYKKRRYIRKYDTYPEFKVGFHFGSVMVGEIGQIKRDIAFSGDVLNTTSRIQAMCNELNVEILASQKFADIAYKLPKGVTRHDMGDELLKGKKEEIGLVTFRNKN</sequence>
<feature type="transmembrane region" description="Helical" evidence="1">
    <location>
        <begin position="21"/>
        <end position="41"/>
    </location>
</feature>
<feature type="transmembrane region" description="Helical" evidence="1">
    <location>
        <begin position="61"/>
        <end position="81"/>
    </location>
</feature>
<evidence type="ECO:0000313" key="4">
    <source>
        <dbReference type="Proteomes" id="UP000515514"/>
    </source>
</evidence>
<dbReference type="PANTHER" id="PTHR43081">
    <property type="entry name" value="ADENYLATE CYCLASE, TERMINAL-DIFFERENTIATION SPECIFIC-RELATED"/>
    <property type="match status" value="1"/>
</dbReference>
<keyword evidence="1" id="KW-1133">Transmembrane helix</keyword>
<dbReference type="AlphaFoldDB" id="A0A7G8PVT4"/>
<dbReference type="GO" id="GO:0004016">
    <property type="term" value="F:adenylate cyclase activity"/>
    <property type="evidence" value="ECO:0007669"/>
    <property type="project" value="UniProtKB-ARBA"/>
</dbReference>
<dbReference type="Pfam" id="PF00211">
    <property type="entry name" value="Guanylate_cyc"/>
    <property type="match status" value="1"/>
</dbReference>
<gene>
    <name evidence="3" type="ORF">ALE3EI_1903</name>
</gene>
<organism evidence="3 4">
    <name type="scientific">Constantimarinum furrinae</name>
    <dbReference type="NCBI Taxonomy" id="2562285"/>
    <lineage>
        <taxon>Bacteria</taxon>
        <taxon>Pseudomonadati</taxon>
        <taxon>Bacteroidota</taxon>
        <taxon>Flavobacteriia</taxon>
        <taxon>Flavobacteriales</taxon>
        <taxon>Flavobacteriaceae</taxon>
        <taxon>Altibacter/Constantimarinum group</taxon>
        <taxon>Constantimarinum</taxon>
    </lineage>
</organism>
<reference evidence="3 4" key="1">
    <citation type="submission" date="2020-04" db="EMBL/GenBank/DDBJ databases">
        <title>Genome sequence of Altibacter aquimarinus strain ALE3EI.</title>
        <authorList>
            <person name="Oh H.-M."/>
            <person name="Jang D."/>
        </authorList>
    </citation>
    <scope>NUCLEOTIDE SEQUENCE [LARGE SCALE GENOMIC DNA]</scope>
    <source>
        <strain evidence="3 4">ALE3EI</strain>
    </source>
</reference>
<keyword evidence="4" id="KW-1185">Reference proteome</keyword>
<evidence type="ECO:0000313" key="3">
    <source>
        <dbReference type="EMBL" id="QNJ98450.1"/>
    </source>
</evidence>
<dbReference type="PROSITE" id="PS50125">
    <property type="entry name" value="GUANYLATE_CYCLASE_2"/>
    <property type="match status" value="1"/>
</dbReference>
<protein>
    <submittedName>
        <fullName evidence="3">Adenylate/guanylate cyclase</fullName>
    </submittedName>
</protein>
<accession>A0A7G8PVT4</accession>
<keyword evidence="1" id="KW-0812">Transmembrane</keyword>
<dbReference type="PANTHER" id="PTHR43081:SF1">
    <property type="entry name" value="ADENYLATE CYCLASE, TERMINAL-DIFFERENTIATION SPECIFIC"/>
    <property type="match status" value="1"/>
</dbReference>
<dbReference type="InterPro" id="IPR050697">
    <property type="entry name" value="Adenylyl/Guanylyl_Cyclase_3/4"/>
</dbReference>
<dbReference type="EMBL" id="CP052909">
    <property type="protein sequence ID" value="QNJ98450.1"/>
    <property type="molecule type" value="Genomic_DNA"/>
</dbReference>
<dbReference type="SUPFAM" id="SSF55073">
    <property type="entry name" value="Nucleotide cyclase"/>
    <property type="match status" value="1"/>
</dbReference>
<dbReference type="Gene3D" id="3.30.70.1230">
    <property type="entry name" value="Nucleotide cyclase"/>
    <property type="match status" value="1"/>
</dbReference>
<dbReference type="InterPro" id="IPR001054">
    <property type="entry name" value="A/G_cyclase"/>
</dbReference>
<evidence type="ECO:0000259" key="2">
    <source>
        <dbReference type="PROSITE" id="PS50125"/>
    </source>
</evidence>
<dbReference type="Proteomes" id="UP000515514">
    <property type="component" value="Chromosome"/>
</dbReference>
<feature type="transmembrane region" description="Helical" evidence="1">
    <location>
        <begin position="93"/>
        <end position="117"/>
    </location>
</feature>
<evidence type="ECO:0000256" key="1">
    <source>
        <dbReference type="SAM" id="Phobius"/>
    </source>
</evidence>
<dbReference type="InterPro" id="IPR029787">
    <property type="entry name" value="Nucleotide_cyclase"/>
</dbReference>
<dbReference type="KEGG" id="alti:ALE3EI_1903"/>
<dbReference type="CDD" id="cd07302">
    <property type="entry name" value="CHD"/>
    <property type="match status" value="1"/>
</dbReference>